<feature type="chain" id="PRO_5046726948" description="Fibronectin type-III domain-containing protein" evidence="2">
    <location>
        <begin position="19"/>
        <end position="233"/>
    </location>
</feature>
<feature type="domain" description="Fibronectin type-III" evidence="3">
    <location>
        <begin position="33"/>
        <end position="132"/>
    </location>
</feature>
<feature type="signal peptide" evidence="2">
    <location>
        <begin position="1"/>
        <end position="18"/>
    </location>
</feature>
<protein>
    <recommendedName>
        <fullName evidence="3">Fibronectin type-III domain-containing protein</fullName>
    </recommendedName>
</protein>
<dbReference type="InterPro" id="IPR036116">
    <property type="entry name" value="FN3_sf"/>
</dbReference>
<organism evidence="4 5">
    <name type="scientific">Tenacibaculum polynesiense</name>
    <dbReference type="NCBI Taxonomy" id="3137857"/>
    <lineage>
        <taxon>Bacteria</taxon>
        <taxon>Pseudomonadati</taxon>
        <taxon>Bacteroidota</taxon>
        <taxon>Flavobacteriia</taxon>
        <taxon>Flavobacteriales</taxon>
        <taxon>Flavobacteriaceae</taxon>
        <taxon>Tenacibaculum</taxon>
    </lineage>
</organism>
<evidence type="ECO:0000256" key="1">
    <source>
        <dbReference type="SAM" id="MobiDB-lite"/>
    </source>
</evidence>
<dbReference type="InterPro" id="IPR003961">
    <property type="entry name" value="FN3_dom"/>
</dbReference>
<dbReference type="SUPFAM" id="SSF49265">
    <property type="entry name" value="Fibronectin type III"/>
    <property type="match status" value="1"/>
</dbReference>
<gene>
    <name evidence="4" type="ORF">T190423A01A_20047</name>
</gene>
<keyword evidence="2" id="KW-0732">Signal</keyword>
<accession>A0ABM9PAA8</accession>
<evidence type="ECO:0000256" key="2">
    <source>
        <dbReference type="SAM" id="SignalP"/>
    </source>
</evidence>
<name>A0ABM9PAA8_9FLAO</name>
<dbReference type="RefSeq" id="WP_348715453.1">
    <property type="nucleotide sequence ID" value="NZ_CAXJIO010000011.1"/>
</dbReference>
<evidence type="ECO:0000313" key="4">
    <source>
        <dbReference type="EMBL" id="CAL2102296.1"/>
    </source>
</evidence>
<reference evidence="4 5" key="1">
    <citation type="submission" date="2024-05" db="EMBL/GenBank/DDBJ databases">
        <authorList>
            <person name="Duchaud E."/>
        </authorList>
    </citation>
    <scope>NUCLEOTIDE SEQUENCE [LARGE SCALE GENOMIC DNA]</scope>
    <source>
        <strain evidence="4">Ena-SAMPLE-TAB-13-05-2024-13:56:06:370-140308</strain>
    </source>
</reference>
<dbReference type="PROSITE" id="PS50853">
    <property type="entry name" value="FN3"/>
    <property type="match status" value="1"/>
</dbReference>
<evidence type="ECO:0000313" key="5">
    <source>
        <dbReference type="Proteomes" id="UP001497527"/>
    </source>
</evidence>
<evidence type="ECO:0000259" key="3">
    <source>
        <dbReference type="PROSITE" id="PS50853"/>
    </source>
</evidence>
<feature type="region of interest" description="Disordered" evidence="1">
    <location>
        <begin position="22"/>
        <end position="41"/>
    </location>
</feature>
<sequence length="233" mass="24910">MKKNIIYSILTVATFALTSCGGGGGSSTPQNDPPSGVELQQPTNNQLCISNTVNFDWTDATDPNNNDNVSYKVTFASDRGMTSNVTTRTATASNITVTLDKSKAYYWTVTAIDSKQAEGPVSSVFAFFTKGDGVTNAAPFSAKLEAPENGKDDVAAGTVNLRWKGADSDSDVSTLKYDVYFGETTTPDEKETGLTVQNLDVTVEAGKTYYWKINTIDAAGAKSIGQVWSFTVK</sequence>
<dbReference type="Gene3D" id="2.60.40.10">
    <property type="entry name" value="Immunoglobulins"/>
    <property type="match status" value="2"/>
</dbReference>
<dbReference type="Proteomes" id="UP001497527">
    <property type="component" value="Unassembled WGS sequence"/>
</dbReference>
<dbReference type="InterPro" id="IPR013783">
    <property type="entry name" value="Ig-like_fold"/>
</dbReference>
<keyword evidence="5" id="KW-1185">Reference proteome</keyword>
<comment type="caution">
    <text evidence="4">The sequence shown here is derived from an EMBL/GenBank/DDBJ whole genome shotgun (WGS) entry which is preliminary data.</text>
</comment>
<proteinExistence type="predicted"/>
<dbReference type="EMBL" id="CAXJIO010000011">
    <property type="protein sequence ID" value="CAL2102296.1"/>
    <property type="molecule type" value="Genomic_DNA"/>
</dbReference>
<dbReference type="PROSITE" id="PS51257">
    <property type="entry name" value="PROKAR_LIPOPROTEIN"/>
    <property type="match status" value="1"/>
</dbReference>